<reference evidence="1" key="1">
    <citation type="journal article" date="2021" name="Proc. Natl. Acad. Sci. U.S.A.">
        <title>A Catalog of Tens of Thousands of Viruses from Human Metagenomes Reveals Hidden Associations with Chronic Diseases.</title>
        <authorList>
            <person name="Tisza M.J."/>
            <person name="Buck C.B."/>
        </authorList>
    </citation>
    <scope>NUCLEOTIDE SEQUENCE</scope>
    <source>
        <strain evidence="1">Ct9j27</strain>
    </source>
</reference>
<sequence>MVSFVVVRLPNTMYGRASRKTKRSGNRPGRFFI</sequence>
<dbReference type="EMBL" id="BK016036">
    <property type="protein sequence ID" value="DAF90747.1"/>
    <property type="molecule type" value="Genomic_DNA"/>
</dbReference>
<name>A0A8S5U8G7_9CAUD</name>
<evidence type="ECO:0000313" key="1">
    <source>
        <dbReference type="EMBL" id="DAF90747.1"/>
    </source>
</evidence>
<proteinExistence type="predicted"/>
<accession>A0A8S5U8G7</accession>
<organism evidence="1">
    <name type="scientific">Siphoviridae sp. ct9j27</name>
    <dbReference type="NCBI Taxonomy" id="2825369"/>
    <lineage>
        <taxon>Viruses</taxon>
        <taxon>Duplodnaviria</taxon>
        <taxon>Heunggongvirae</taxon>
        <taxon>Uroviricota</taxon>
        <taxon>Caudoviricetes</taxon>
    </lineage>
</organism>
<protein>
    <submittedName>
        <fullName evidence="1">Uncharacterized protein</fullName>
    </submittedName>
</protein>